<dbReference type="RefSeq" id="WP_323194643.1">
    <property type="nucleotide sequence ID" value="NZ_JAYGHG010000003.1"/>
</dbReference>
<name>A0ABU5U9V1_9CYAN</name>
<keyword evidence="1" id="KW-1133">Transmembrane helix</keyword>
<accession>A0ABU5U9V1</accession>
<organism evidence="2 3">
    <name type="scientific">Nodularia harveyana UHCC-0300</name>
    <dbReference type="NCBI Taxonomy" id="2974287"/>
    <lineage>
        <taxon>Bacteria</taxon>
        <taxon>Bacillati</taxon>
        <taxon>Cyanobacteriota</taxon>
        <taxon>Cyanophyceae</taxon>
        <taxon>Nostocales</taxon>
        <taxon>Nodulariaceae</taxon>
        <taxon>Nodularia</taxon>
    </lineage>
</organism>
<evidence type="ECO:0000313" key="2">
    <source>
        <dbReference type="EMBL" id="MEA5580298.1"/>
    </source>
</evidence>
<protein>
    <recommendedName>
        <fullName evidence="4">Ycf66</fullName>
    </recommendedName>
</protein>
<evidence type="ECO:0000256" key="1">
    <source>
        <dbReference type="SAM" id="Phobius"/>
    </source>
</evidence>
<keyword evidence="3" id="KW-1185">Reference proteome</keyword>
<proteinExistence type="predicted"/>
<feature type="transmembrane region" description="Helical" evidence="1">
    <location>
        <begin position="39"/>
        <end position="58"/>
    </location>
</feature>
<feature type="transmembrane region" description="Helical" evidence="1">
    <location>
        <begin position="65"/>
        <end position="84"/>
    </location>
</feature>
<keyword evidence="1" id="KW-0812">Transmembrane</keyword>
<feature type="transmembrane region" description="Helical" evidence="1">
    <location>
        <begin position="90"/>
        <end position="107"/>
    </location>
</feature>
<feature type="transmembrane region" description="Helical" evidence="1">
    <location>
        <begin position="12"/>
        <end position="33"/>
    </location>
</feature>
<evidence type="ECO:0000313" key="3">
    <source>
        <dbReference type="Proteomes" id="UP001302120"/>
    </source>
</evidence>
<keyword evidence="1" id="KW-0472">Membrane</keyword>
<dbReference type="EMBL" id="JAYGHG010000003">
    <property type="protein sequence ID" value="MEA5580298.1"/>
    <property type="molecule type" value="Genomic_DNA"/>
</dbReference>
<sequence>MGRLLIKVIGISLLIVGIYFFAKNIIFVSSYYTIFYRRFPATLSGLAIISGIFSLFFFRRETGNLGWFLLAAGFILVFFSGGVFFRPTSLWNLLVALGSLVFGYQLLNTGKVRF</sequence>
<gene>
    <name evidence="2" type="ORF">VB620_02965</name>
</gene>
<evidence type="ECO:0008006" key="4">
    <source>
        <dbReference type="Google" id="ProtNLM"/>
    </source>
</evidence>
<reference evidence="2 3" key="1">
    <citation type="submission" date="2023-12" db="EMBL/GenBank/DDBJ databases">
        <title>Baltic Sea Cyanobacteria.</title>
        <authorList>
            <person name="Delbaje E."/>
            <person name="Fewer D.P."/>
            <person name="Shishido T.K."/>
        </authorList>
    </citation>
    <scope>NUCLEOTIDE SEQUENCE [LARGE SCALE GENOMIC DNA]</scope>
    <source>
        <strain evidence="2 3">UHCC-0300</strain>
    </source>
</reference>
<dbReference type="Proteomes" id="UP001302120">
    <property type="component" value="Unassembled WGS sequence"/>
</dbReference>
<comment type="caution">
    <text evidence="2">The sequence shown here is derived from an EMBL/GenBank/DDBJ whole genome shotgun (WGS) entry which is preliminary data.</text>
</comment>